<dbReference type="InterPro" id="IPR001128">
    <property type="entry name" value="Cyt_P450"/>
</dbReference>
<evidence type="ECO:0000256" key="11">
    <source>
        <dbReference type="ARBA" id="ARBA00023033"/>
    </source>
</evidence>
<evidence type="ECO:0000256" key="12">
    <source>
        <dbReference type="ARBA" id="ARBA00023136"/>
    </source>
</evidence>
<protein>
    <submittedName>
        <fullName evidence="14">Uncharacterized protein</fullName>
    </submittedName>
</protein>
<evidence type="ECO:0000256" key="4">
    <source>
        <dbReference type="ARBA" id="ARBA00010617"/>
    </source>
</evidence>
<dbReference type="SUPFAM" id="SSF48264">
    <property type="entry name" value="Cytochrome P450"/>
    <property type="match status" value="1"/>
</dbReference>
<reference evidence="14" key="1">
    <citation type="journal article" date="2022" name="bioRxiv">
        <title>Sequencing and chromosome-scale assembly of the giantPleurodeles waltlgenome.</title>
        <authorList>
            <person name="Brown T."/>
            <person name="Elewa A."/>
            <person name="Iarovenko S."/>
            <person name="Subramanian E."/>
            <person name="Araus A.J."/>
            <person name="Petzold A."/>
            <person name="Susuki M."/>
            <person name="Suzuki K.-i.T."/>
            <person name="Hayashi T."/>
            <person name="Toyoda A."/>
            <person name="Oliveira C."/>
            <person name="Osipova E."/>
            <person name="Leigh N.D."/>
            <person name="Simon A."/>
            <person name="Yun M.H."/>
        </authorList>
    </citation>
    <scope>NUCLEOTIDE SEQUENCE</scope>
    <source>
        <strain evidence="14">20211129_DDA</strain>
        <tissue evidence="14">Liver</tissue>
    </source>
</reference>
<feature type="transmembrane region" description="Helical" evidence="13">
    <location>
        <begin position="7"/>
        <end position="27"/>
    </location>
</feature>
<evidence type="ECO:0000256" key="6">
    <source>
        <dbReference type="ARBA" id="ARBA00022723"/>
    </source>
</evidence>
<dbReference type="GO" id="GO:0005506">
    <property type="term" value="F:iron ion binding"/>
    <property type="evidence" value="ECO:0007669"/>
    <property type="project" value="InterPro"/>
</dbReference>
<evidence type="ECO:0000256" key="3">
    <source>
        <dbReference type="ARBA" id="ARBA00004406"/>
    </source>
</evidence>
<keyword evidence="8" id="KW-0492">Microsome</keyword>
<keyword evidence="12 13" id="KW-0472">Membrane</keyword>
<dbReference type="InterPro" id="IPR036396">
    <property type="entry name" value="Cyt_P450_sf"/>
</dbReference>
<name>A0AAV7N0F2_PLEWA</name>
<sequence length="393" mass="44898">MKQRMDLTSTVALCFCIFLGCLLLTIWKTHQKRQRLPPGPTPLPFFGTLRKIKPHLLYETFIELSKEYGSVFTVWMGSAPVVVLCGYGTVKDALVNHAEEFSGRHTIKSDEKVIGSYGITNNNGAEWQTLRRFAIATLRNFGMGKRSMEERVQKEAFHLIKIIKDTDGKAFDPMIPLQSAVSNVICSVMFGERFDYNDQKFLQILHTIDKYFNFIRSFIGQLYNAIPLIMNYLPGPHHRILEASRSLKTFIQEQIESHQQTLNSESPQDFIDCFLMKANKKEPGFRNENLVASTFDMFIAGTETTTGSLQYSLLVMVKYPHIQSKVQEEIDDVVGLLRPPSFADRVKMTYTNAVILEIQRFVDIVPMALPHSMTQDTEFYGYSIPKVCSSSRQ</sequence>
<accession>A0AAV7N0F2</accession>
<dbReference type="GO" id="GO:0008392">
    <property type="term" value="F:arachidonate epoxygenase activity"/>
    <property type="evidence" value="ECO:0007669"/>
    <property type="project" value="TreeGrafter"/>
</dbReference>
<keyword evidence="10" id="KW-0408">Iron</keyword>
<keyword evidence="6" id="KW-0479">Metal-binding</keyword>
<comment type="similarity">
    <text evidence="4">Belongs to the cytochrome P450 family.</text>
</comment>
<proteinExistence type="inferred from homology"/>
<keyword evidence="13" id="KW-0812">Transmembrane</keyword>
<dbReference type="EMBL" id="JANPWB010000013">
    <property type="protein sequence ID" value="KAJ1108892.1"/>
    <property type="molecule type" value="Genomic_DNA"/>
</dbReference>
<evidence type="ECO:0000313" key="14">
    <source>
        <dbReference type="EMBL" id="KAJ1108892.1"/>
    </source>
</evidence>
<comment type="cofactor">
    <cofactor evidence="1">
        <name>heme</name>
        <dbReference type="ChEBI" id="CHEBI:30413"/>
    </cofactor>
</comment>
<organism evidence="14 15">
    <name type="scientific">Pleurodeles waltl</name>
    <name type="common">Iberian ribbed newt</name>
    <dbReference type="NCBI Taxonomy" id="8319"/>
    <lineage>
        <taxon>Eukaryota</taxon>
        <taxon>Metazoa</taxon>
        <taxon>Chordata</taxon>
        <taxon>Craniata</taxon>
        <taxon>Vertebrata</taxon>
        <taxon>Euteleostomi</taxon>
        <taxon>Amphibia</taxon>
        <taxon>Batrachia</taxon>
        <taxon>Caudata</taxon>
        <taxon>Salamandroidea</taxon>
        <taxon>Salamandridae</taxon>
        <taxon>Pleurodelinae</taxon>
        <taxon>Pleurodeles</taxon>
    </lineage>
</organism>
<gene>
    <name evidence="14" type="ORF">NDU88_006262</name>
</gene>
<dbReference type="GO" id="GO:0005789">
    <property type="term" value="C:endoplasmic reticulum membrane"/>
    <property type="evidence" value="ECO:0007669"/>
    <property type="project" value="UniProtKB-SubCell"/>
</dbReference>
<dbReference type="Proteomes" id="UP001066276">
    <property type="component" value="Chromosome 9"/>
</dbReference>
<dbReference type="InterPro" id="IPR050182">
    <property type="entry name" value="Cytochrome_P450_fam2"/>
</dbReference>
<comment type="caution">
    <text evidence="14">The sequence shown here is derived from an EMBL/GenBank/DDBJ whole genome shotgun (WGS) entry which is preliminary data.</text>
</comment>
<dbReference type="GO" id="GO:0016712">
    <property type="term" value="F:oxidoreductase activity, acting on paired donors, with incorporation or reduction of molecular oxygen, reduced flavin or flavoprotein as one donor, and incorporation of one atom of oxygen"/>
    <property type="evidence" value="ECO:0007669"/>
    <property type="project" value="TreeGrafter"/>
</dbReference>
<keyword evidence="13" id="KW-1133">Transmembrane helix</keyword>
<dbReference type="PANTHER" id="PTHR24300:SF389">
    <property type="entry name" value="CYTOCHROME P450 2C20"/>
    <property type="match status" value="1"/>
</dbReference>
<evidence type="ECO:0000313" key="15">
    <source>
        <dbReference type="Proteomes" id="UP001066276"/>
    </source>
</evidence>
<evidence type="ECO:0000256" key="9">
    <source>
        <dbReference type="ARBA" id="ARBA00023002"/>
    </source>
</evidence>
<evidence type="ECO:0000256" key="13">
    <source>
        <dbReference type="SAM" id="Phobius"/>
    </source>
</evidence>
<evidence type="ECO:0000256" key="8">
    <source>
        <dbReference type="ARBA" id="ARBA00022848"/>
    </source>
</evidence>
<keyword evidence="9" id="KW-0560">Oxidoreductase</keyword>
<keyword evidence="11" id="KW-0503">Monooxygenase</keyword>
<comment type="subcellular location">
    <subcellularLocation>
        <location evidence="3">Endoplasmic reticulum membrane</location>
        <topology evidence="3">Peripheral membrane protein</topology>
    </subcellularLocation>
    <subcellularLocation>
        <location evidence="2">Microsome membrane</location>
        <topology evidence="2">Peripheral membrane protein</topology>
    </subcellularLocation>
</comment>
<evidence type="ECO:0000256" key="10">
    <source>
        <dbReference type="ARBA" id="ARBA00023004"/>
    </source>
</evidence>
<keyword evidence="7" id="KW-0256">Endoplasmic reticulum</keyword>
<dbReference type="GO" id="GO:0019373">
    <property type="term" value="P:epoxygenase P450 pathway"/>
    <property type="evidence" value="ECO:0007669"/>
    <property type="project" value="TreeGrafter"/>
</dbReference>
<dbReference type="Gene3D" id="1.10.630.10">
    <property type="entry name" value="Cytochrome P450"/>
    <property type="match status" value="1"/>
</dbReference>
<dbReference type="GO" id="GO:0020037">
    <property type="term" value="F:heme binding"/>
    <property type="evidence" value="ECO:0007669"/>
    <property type="project" value="InterPro"/>
</dbReference>
<dbReference type="AlphaFoldDB" id="A0AAV7N0F2"/>
<dbReference type="Pfam" id="PF00067">
    <property type="entry name" value="p450"/>
    <property type="match status" value="1"/>
</dbReference>
<evidence type="ECO:0000256" key="1">
    <source>
        <dbReference type="ARBA" id="ARBA00001971"/>
    </source>
</evidence>
<evidence type="ECO:0000256" key="2">
    <source>
        <dbReference type="ARBA" id="ARBA00004174"/>
    </source>
</evidence>
<dbReference type="InterPro" id="IPR002401">
    <property type="entry name" value="Cyt_P450_E_grp-I"/>
</dbReference>
<dbReference type="GO" id="GO:0006805">
    <property type="term" value="P:xenobiotic metabolic process"/>
    <property type="evidence" value="ECO:0007669"/>
    <property type="project" value="TreeGrafter"/>
</dbReference>
<evidence type="ECO:0000256" key="7">
    <source>
        <dbReference type="ARBA" id="ARBA00022824"/>
    </source>
</evidence>
<evidence type="ECO:0000256" key="5">
    <source>
        <dbReference type="ARBA" id="ARBA00022617"/>
    </source>
</evidence>
<dbReference type="PROSITE" id="PS51257">
    <property type="entry name" value="PROKAR_LIPOPROTEIN"/>
    <property type="match status" value="1"/>
</dbReference>
<dbReference type="PRINTS" id="PR00463">
    <property type="entry name" value="EP450I"/>
</dbReference>
<dbReference type="PANTHER" id="PTHR24300">
    <property type="entry name" value="CYTOCHROME P450 508A4-RELATED"/>
    <property type="match status" value="1"/>
</dbReference>
<keyword evidence="15" id="KW-1185">Reference proteome</keyword>
<dbReference type="FunFam" id="1.10.630.10:FF:000238">
    <property type="entry name" value="Cytochrome P450 2A6"/>
    <property type="match status" value="1"/>
</dbReference>
<keyword evidence="5" id="KW-0349">Heme</keyword>